<name>A0ACB8U0B1_9APHY</name>
<protein>
    <submittedName>
        <fullName evidence="1">Fatty acid desaturase-domain-containing protein</fullName>
    </submittedName>
</protein>
<comment type="caution">
    <text evidence="1">The sequence shown here is derived from an EMBL/GenBank/DDBJ whole genome shotgun (WGS) entry which is preliminary data.</text>
</comment>
<sequence length="415" mass="47977">MQHTTSSEPHNASSEAEVECVETYTPLTWTIQEIRDAIPAKFHERDTAISMQYLCRDLAMMLGLFIMAVRIDPWFQLLADKTAGGELTTRIALEVGHWVAWSAYWWFQGLVITGIWVIGHDCGHGAFSSNQVVCDAIGFILHSAIFTPFFSWRISHHRHHMNHNSMERDEVYVPMTRGDLGIPNRAREEIDWEEYFGDTPLYTLYMLVRQQLLAFPAYLLFNVSGQKSYPWPTNHFDPSSILFSKSQRHLVIMSNIGMILAGCCLGYACNKWGSITVFKYYGIPWLFLNHWFVMITYLHHTDPTIPHYRGKAWSYARGAASTVDRNFLGWQGLFFLHGVAHYHVVHHFFPKMPHYHGAEATKYLKTFLGEHYHHSDKPAFSALWHNYNACQFVEDDGDVLFYRNKEGKSVVRPSS</sequence>
<reference evidence="1" key="1">
    <citation type="journal article" date="2021" name="Environ. Microbiol.">
        <title>Gene family expansions and transcriptome signatures uncover fungal adaptations to wood decay.</title>
        <authorList>
            <person name="Hage H."/>
            <person name="Miyauchi S."/>
            <person name="Viragh M."/>
            <person name="Drula E."/>
            <person name="Min B."/>
            <person name="Chaduli D."/>
            <person name="Navarro D."/>
            <person name="Favel A."/>
            <person name="Norest M."/>
            <person name="Lesage-Meessen L."/>
            <person name="Balint B."/>
            <person name="Merenyi Z."/>
            <person name="de Eugenio L."/>
            <person name="Morin E."/>
            <person name="Martinez A.T."/>
            <person name="Baldrian P."/>
            <person name="Stursova M."/>
            <person name="Martinez M.J."/>
            <person name="Novotny C."/>
            <person name="Magnuson J.K."/>
            <person name="Spatafora J.W."/>
            <person name="Maurice S."/>
            <person name="Pangilinan J."/>
            <person name="Andreopoulos W."/>
            <person name="LaButti K."/>
            <person name="Hundley H."/>
            <person name="Na H."/>
            <person name="Kuo A."/>
            <person name="Barry K."/>
            <person name="Lipzen A."/>
            <person name="Henrissat B."/>
            <person name="Riley R."/>
            <person name="Ahrendt S."/>
            <person name="Nagy L.G."/>
            <person name="Grigoriev I.V."/>
            <person name="Martin F."/>
            <person name="Rosso M.N."/>
        </authorList>
    </citation>
    <scope>NUCLEOTIDE SEQUENCE</scope>
    <source>
        <strain evidence="1">CBS 384.51</strain>
    </source>
</reference>
<evidence type="ECO:0000313" key="2">
    <source>
        <dbReference type="Proteomes" id="UP001055072"/>
    </source>
</evidence>
<dbReference type="EMBL" id="MU274916">
    <property type="protein sequence ID" value="KAI0087787.1"/>
    <property type="molecule type" value="Genomic_DNA"/>
</dbReference>
<dbReference type="Proteomes" id="UP001055072">
    <property type="component" value="Unassembled WGS sequence"/>
</dbReference>
<gene>
    <name evidence="1" type="ORF">BDY19DRAFT_907231</name>
</gene>
<keyword evidence="2" id="KW-1185">Reference proteome</keyword>
<accession>A0ACB8U0B1</accession>
<proteinExistence type="predicted"/>
<organism evidence="1 2">
    <name type="scientific">Irpex rosettiformis</name>
    <dbReference type="NCBI Taxonomy" id="378272"/>
    <lineage>
        <taxon>Eukaryota</taxon>
        <taxon>Fungi</taxon>
        <taxon>Dikarya</taxon>
        <taxon>Basidiomycota</taxon>
        <taxon>Agaricomycotina</taxon>
        <taxon>Agaricomycetes</taxon>
        <taxon>Polyporales</taxon>
        <taxon>Irpicaceae</taxon>
        <taxon>Irpex</taxon>
    </lineage>
</organism>
<evidence type="ECO:0000313" key="1">
    <source>
        <dbReference type="EMBL" id="KAI0087787.1"/>
    </source>
</evidence>